<sequence length="401" mass="43413">MSGLGDNVRRYRRVAGLSQEQLAEAAGLGVSTVAKVEQGGDVRIATLHVLARALDLPTSALFAPSVPKPVHDEVGSRIQLIALRQALTPPVGLVDRADSAELTPQRLAAVQARIDRAHALYQADRYESMADELPAILRAVPSAEGPEGVGEVRVAALHVAGKYLTQVRQYDLAYHAFSESIRDARAMGRVHLAAVGVGGLCWLLLRQGRFDECEHLAAETADGIEPRLSRATVGEIAGWGELLQRVAAAAVRNNNPDVAREARRMAGTAATAVGVEYLDRSMQWCSFGPVTAHLKTLEDFAVVGDHRGLLRGVERTPKPITGPAPSPNTQNRHRLDIALAQAHVGEYGEAMTEMQTVLQAAPEWLRHQSLARDVVRLVLKKRKRTLTTDMRELADHLGVTG</sequence>
<dbReference type="InterPro" id="IPR010982">
    <property type="entry name" value="Lambda_DNA-bd_dom_sf"/>
</dbReference>
<dbReference type="InterPro" id="IPR011990">
    <property type="entry name" value="TPR-like_helical_dom_sf"/>
</dbReference>
<dbReference type="STRING" id="159449.B4N89_32725"/>
<dbReference type="AlphaFoldDB" id="A0A1T3NRK2"/>
<reference evidence="2 3" key="1">
    <citation type="submission" date="2017-03" db="EMBL/GenBank/DDBJ databases">
        <title>Draft genome sequence of Streptomyces scabrisporus NF3, endophyte isolated from Amphipterygium adstringens.</title>
        <authorList>
            <person name="Vazquez M."/>
            <person name="Ceapa C.D."/>
            <person name="Rodriguez Luna D."/>
            <person name="Sanchez Esquivel S."/>
        </authorList>
    </citation>
    <scope>NUCLEOTIDE SEQUENCE [LARGE SCALE GENOMIC DNA]</scope>
    <source>
        <strain evidence="2 3">NF3</strain>
    </source>
</reference>
<evidence type="ECO:0000313" key="2">
    <source>
        <dbReference type="EMBL" id="OPC79459.1"/>
    </source>
</evidence>
<protein>
    <recommendedName>
        <fullName evidence="1">HTH cro/C1-type domain-containing protein</fullName>
    </recommendedName>
</protein>
<dbReference type="GO" id="GO:0003677">
    <property type="term" value="F:DNA binding"/>
    <property type="evidence" value="ECO:0007669"/>
    <property type="project" value="InterPro"/>
</dbReference>
<gene>
    <name evidence="2" type="ORF">B4N89_32725</name>
</gene>
<evidence type="ECO:0000313" key="3">
    <source>
        <dbReference type="Proteomes" id="UP000190037"/>
    </source>
</evidence>
<dbReference type="OrthoDB" id="3210663at2"/>
<dbReference type="Pfam" id="PF13560">
    <property type="entry name" value="HTH_31"/>
    <property type="match status" value="1"/>
</dbReference>
<dbReference type="CDD" id="cd00093">
    <property type="entry name" value="HTH_XRE"/>
    <property type="match status" value="1"/>
</dbReference>
<feature type="domain" description="HTH cro/C1-type" evidence="1">
    <location>
        <begin position="8"/>
        <end position="61"/>
    </location>
</feature>
<dbReference type="SUPFAM" id="SSF48452">
    <property type="entry name" value="TPR-like"/>
    <property type="match status" value="1"/>
</dbReference>
<accession>A0A1T3NRK2</accession>
<dbReference type="EMBL" id="MWQN01000002">
    <property type="protein sequence ID" value="OPC79459.1"/>
    <property type="molecule type" value="Genomic_DNA"/>
</dbReference>
<dbReference type="Gene3D" id="1.25.40.10">
    <property type="entry name" value="Tetratricopeptide repeat domain"/>
    <property type="match status" value="1"/>
</dbReference>
<dbReference type="PROSITE" id="PS50943">
    <property type="entry name" value="HTH_CROC1"/>
    <property type="match status" value="1"/>
</dbReference>
<dbReference type="Gene3D" id="1.10.260.40">
    <property type="entry name" value="lambda repressor-like DNA-binding domains"/>
    <property type="match status" value="1"/>
</dbReference>
<keyword evidence="3" id="KW-1185">Reference proteome</keyword>
<comment type="caution">
    <text evidence="2">The sequence shown here is derived from an EMBL/GenBank/DDBJ whole genome shotgun (WGS) entry which is preliminary data.</text>
</comment>
<dbReference type="SUPFAM" id="SSF47413">
    <property type="entry name" value="lambda repressor-like DNA-binding domains"/>
    <property type="match status" value="1"/>
</dbReference>
<dbReference type="SMART" id="SM00530">
    <property type="entry name" value="HTH_XRE"/>
    <property type="match status" value="1"/>
</dbReference>
<dbReference type="InterPro" id="IPR001387">
    <property type="entry name" value="Cro/C1-type_HTH"/>
</dbReference>
<organism evidence="2 3">
    <name type="scientific">Embleya scabrispora</name>
    <dbReference type="NCBI Taxonomy" id="159449"/>
    <lineage>
        <taxon>Bacteria</taxon>
        <taxon>Bacillati</taxon>
        <taxon>Actinomycetota</taxon>
        <taxon>Actinomycetes</taxon>
        <taxon>Kitasatosporales</taxon>
        <taxon>Streptomycetaceae</taxon>
        <taxon>Embleya</taxon>
    </lineage>
</organism>
<name>A0A1T3NRK2_9ACTN</name>
<proteinExistence type="predicted"/>
<dbReference type="Proteomes" id="UP000190037">
    <property type="component" value="Unassembled WGS sequence"/>
</dbReference>
<evidence type="ECO:0000259" key="1">
    <source>
        <dbReference type="PROSITE" id="PS50943"/>
    </source>
</evidence>